<gene>
    <name evidence="1" type="ORF">TM448B00871_0024</name>
</gene>
<reference evidence="1" key="1">
    <citation type="submission" date="2020-03" db="EMBL/GenBank/DDBJ databases">
        <title>The deep terrestrial virosphere.</title>
        <authorList>
            <person name="Holmfeldt K."/>
            <person name="Nilsson E."/>
            <person name="Simone D."/>
            <person name="Lopez-Fernandez M."/>
            <person name="Wu X."/>
            <person name="de Brujin I."/>
            <person name="Lundin D."/>
            <person name="Andersson A."/>
            <person name="Bertilsson S."/>
            <person name="Dopson M."/>
        </authorList>
    </citation>
    <scope>NUCLEOTIDE SEQUENCE</scope>
    <source>
        <strain evidence="1">TM448B00871</strain>
    </source>
</reference>
<dbReference type="AlphaFoldDB" id="A0A6M3XKJ8"/>
<name>A0A6M3XKJ8_9ZZZZ</name>
<proteinExistence type="predicted"/>
<evidence type="ECO:0000313" key="1">
    <source>
        <dbReference type="EMBL" id="QJH96935.1"/>
    </source>
</evidence>
<organism evidence="1">
    <name type="scientific">viral metagenome</name>
    <dbReference type="NCBI Taxonomy" id="1070528"/>
    <lineage>
        <taxon>unclassified sequences</taxon>
        <taxon>metagenomes</taxon>
        <taxon>organismal metagenomes</taxon>
    </lineage>
</organism>
<dbReference type="EMBL" id="MT144667">
    <property type="protein sequence ID" value="QJH96935.1"/>
    <property type="molecule type" value="Genomic_DNA"/>
</dbReference>
<protein>
    <submittedName>
        <fullName evidence="1">Uncharacterized protein</fullName>
    </submittedName>
</protein>
<accession>A0A6M3XKJ8</accession>
<sequence>MKEYMNVKELKEFLNEFPDEAIVNTETSNHYNVDGIRCATLVNSGDELILFLGNTAHDNKNNAEYNLNDYKFIKRKSVYFDNGYMTNKKWCILKSTEIRLNKLFSNAIICFNVENRIDNWTNNQGKELIEILIYPENTRVKIIWKDTIDKLNDFDFSESIEILSNSGDELWYQNVINGYYIWSSDNVHIESFSKTFNIKIKNVEV</sequence>